<evidence type="ECO:0000256" key="1">
    <source>
        <dbReference type="SAM" id="MobiDB-lite"/>
    </source>
</evidence>
<accession>A0A8L8JQH5</accession>
<feature type="region of interest" description="Disordered" evidence="1">
    <location>
        <begin position="318"/>
        <end position="363"/>
    </location>
</feature>
<feature type="region of interest" description="Disordered" evidence="1">
    <location>
        <begin position="256"/>
        <end position="279"/>
    </location>
</feature>
<protein>
    <submittedName>
        <fullName evidence="3">SH2 domain-containing protein</fullName>
    </submittedName>
</protein>
<proteinExistence type="predicted"/>
<keyword evidence="2" id="KW-1185">Reference proteome</keyword>
<feature type="region of interest" description="Disordered" evidence="1">
    <location>
        <begin position="401"/>
        <end position="428"/>
    </location>
</feature>
<feature type="compositionally biased region" description="Polar residues" evidence="1">
    <location>
        <begin position="1"/>
        <end position="19"/>
    </location>
</feature>
<dbReference type="WBParaSite" id="HPBE_0000533601-mRNA-1">
    <property type="protein sequence ID" value="HPBE_0000533601-mRNA-1"/>
    <property type="gene ID" value="HPBE_0000533601"/>
</dbReference>
<feature type="region of interest" description="Disordered" evidence="1">
    <location>
        <begin position="450"/>
        <end position="513"/>
    </location>
</feature>
<feature type="region of interest" description="Disordered" evidence="1">
    <location>
        <begin position="1"/>
        <end position="34"/>
    </location>
</feature>
<sequence>LVPTSVSPSTARVNGTAARSQISPSMSQISSPVPLRTTVARDGVSVRETMSLREINGKDSIAFRDFVSPPASRAPSQPPPSRPSPQASPQPRPSVSPSAPPLTESAANSMNRSMQEEFNELASSSLARSEDTTLRPRPPISAPFTKPIAAVYARSPARDVTNTSVFHSTGPSTADTILCDEVEHLERDLTDFSLSSIISVTKTHRGGAGTRRFSYSNHGSQSGTDSAVQAKNMIGCHDYGRTNGVFPHSDGLREHRKAQTHLSGGRRKEPLPDGPVVDDEKSFSANLAARHSKQMPVDWTAEAQEAYKLLVECGRDLTNTPSPRASPTIEQLRKPPPPVASVSPIPPRPVTPPHVKPRETTTTAATAAPDVVAAADRIEDVTSYSPQKRVHLIETKLLTTKASEEDRLPPGLPPKFDQKSPPGLPPKTRNIPVVMNGRSMNYDNLNGIGAGRAVPPPVPPKPKVTRTRPSSMSPPPQATATRLPLEKESPGFAPSITRGSLFSTSKKEEVIKF</sequence>
<organism evidence="2 3">
    <name type="scientific">Heligmosomoides polygyrus</name>
    <name type="common">Parasitic roundworm</name>
    <dbReference type="NCBI Taxonomy" id="6339"/>
    <lineage>
        <taxon>Eukaryota</taxon>
        <taxon>Metazoa</taxon>
        <taxon>Ecdysozoa</taxon>
        <taxon>Nematoda</taxon>
        <taxon>Chromadorea</taxon>
        <taxon>Rhabditida</taxon>
        <taxon>Rhabditina</taxon>
        <taxon>Rhabditomorpha</taxon>
        <taxon>Strongyloidea</taxon>
        <taxon>Heligmosomidae</taxon>
        <taxon>Heligmosomoides</taxon>
    </lineage>
</organism>
<feature type="compositionally biased region" description="Pro residues" evidence="1">
    <location>
        <begin position="76"/>
        <end position="100"/>
    </location>
</feature>
<evidence type="ECO:0000313" key="3">
    <source>
        <dbReference type="WBParaSite" id="HPBE_0000533601-mRNA-1"/>
    </source>
</evidence>
<reference evidence="3" key="1">
    <citation type="submission" date="2019-09" db="UniProtKB">
        <authorList>
            <consortium name="WormBaseParasite"/>
        </authorList>
    </citation>
    <scope>IDENTIFICATION</scope>
</reference>
<feature type="region of interest" description="Disordered" evidence="1">
    <location>
        <begin position="61"/>
        <end position="143"/>
    </location>
</feature>
<dbReference type="Proteomes" id="UP000050761">
    <property type="component" value="Unassembled WGS sequence"/>
</dbReference>
<evidence type="ECO:0000313" key="2">
    <source>
        <dbReference type="Proteomes" id="UP000050761"/>
    </source>
</evidence>
<feature type="compositionally biased region" description="Polar residues" evidence="1">
    <location>
        <begin position="318"/>
        <end position="329"/>
    </location>
</feature>
<feature type="compositionally biased region" description="Pro residues" evidence="1">
    <location>
        <begin position="334"/>
        <end position="354"/>
    </location>
</feature>
<feature type="compositionally biased region" description="Low complexity" evidence="1">
    <location>
        <begin position="20"/>
        <end position="32"/>
    </location>
</feature>
<name>A0A8L8JQH5_HELPZ</name>
<dbReference type="AlphaFoldDB" id="A0A8L8JQH5"/>